<protein>
    <submittedName>
        <fullName evidence="4">GNAT family N-acetyltransferase</fullName>
        <ecNumber evidence="4">2.3.-.-</ecNumber>
    </submittedName>
</protein>
<dbReference type="RefSeq" id="WP_379140551.1">
    <property type="nucleotide sequence ID" value="NZ_JBHUEN010000013.1"/>
</dbReference>
<evidence type="ECO:0000259" key="3">
    <source>
        <dbReference type="PROSITE" id="PS51186"/>
    </source>
</evidence>
<organism evidence="4 5">
    <name type="scientific">Paracoccus pacificus</name>
    <dbReference type="NCBI Taxonomy" id="1463598"/>
    <lineage>
        <taxon>Bacteria</taxon>
        <taxon>Pseudomonadati</taxon>
        <taxon>Pseudomonadota</taxon>
        <taxon>Alphaproteobacteria</taxon>
        <taxon>Rhodobacterales</taxon>
        <taxon>Paracoccaceae</taxon>
        <taxon>Paracoccus</taxon>
    </lineage>
</organism>
<dbReference type="Pfam" id="PF00583">
    <property type="entry name" value="Acetyltransf_1"/>
    <property type="match status" value="1"/>
</dbReference>
<keyword evidence="5" id="KW-1185">Reference proteome</keyword>
<dbReference type="SUPFAM" id="SSF55729">
    <property type="entry name" value="Acyl-CoA N-acyltransferases (Nat)"/>
    <property type="match status" value="1"/>
</dbReference>
<reference evidence="5" key="1">
    <citation type="journal article" date="2019" name="Int. J. Syst. Evol. Microbiol.">
        <title>The Global Catalogue of Microorganisms (GCM) 10K type strain sequencing project: providing services to taxonomists for standard genome sequencing and annotation.</title>
        <authorList>
            <consortium name="The Broad Institute Genomics Platform"/>
            <consortium name="The Broad Institute Genome Sequencing Center for Infectious Disease"/>
            <person name="Wu L."/>
            <person name="Ma J."/>
        </authorList>
    </citation>
    <scope>NUCLEOTIDE SEQUENCE [LARGE SCALE GENOMIC DNA]</scope>
    <source>
        <strain evidence="5">CCUG 56029</strain>
    </source>
</reference>
<keyword evidence="1 4" id="KW-0808">Transferase</keyword>
<name>A0ABW4R4G7_9RHOB</name>
<dbReference type="PROSITE" id="PS51186">
    <property type="entry name" value="GNAT"/>
    <property type="match status" value="1"/>
</dbReference>
<dbReference type="PANTHER" id="PTHR43072:SF23">
    <property type="entry name" value="UPF0039 PROTEIN C11D3.02C"/>
    <property type="match status" value="1"/>
</dbReference>
<dbReference type="CDD" id="cd04301">
    <property type="entry name" value="NAT_SF"/>
    <property type="match status" value="1"/>
</dbReference>
<evidence type="ECO:0000313" key="4">
    <source>
        <dbReference type="EMBL" id="MFD1881035.1"/>
    </source>
</evidence>
<feature type="domain" description="N-acetyltransferase" evidence="3">
    <location>
        <begin position="2"/>
        <end position="172"/>
    </location>
</feature>
<dbReference type="EC" id="2.3.-.-" evidence="4"/>
<evidence type="ECO:0000256" key="1">
    <source>
        <dbReference type="ARBA" id="ARBA00022679"/>
    </source>
</evidence>
<sequence>MALIRDARPEDAGAIAAIWNPIIRDTPITFYPLERPADEVAAMIRDRQAAGHGFFVADSGDGVGGGVAGGVIGFSSYSQFRGGPGYARSMEHTIHLTDAARGRGVGRALMTYLHDHARRAGARLMIGAITASNAGSIAFHKRLGYAEWGRIPAAGWKFGRYHDLILLGLDLAPES</sequence>
<dbReference type="EMBL" id="JBHUEN010000013">
    <property type="protein sequence ID" value="MFD1881035.1"/>
    <property type="molecule type" value="Genomic_DNA"/>
</dbReference>
<gene>
    <name evidence="4" type="ORF">ACFSCT_04815</name>
</gene>
<proteinExistence type="predicted"/>
<comment type="caution">
    <text evidence="4">The sequence shown here is derived from an EMBL/GenBank/DDBJ whole genome shotgun (WGS) entry which is preliminary data.</text>
</comment>
<dbReference type="GO" id="GO:0016746">
    <property type="term" value="F:acyltransferase activity"/>
    <property type="evidence" value="ECO:0007669"/>
    <property type="project" value="UniProtKB-KW"/>
</dbReference>
<keyword evidence="2 4" id="KW-0012">Acyltransferase</keyword>
<evidence type="ECO:0000313" key="5">
    <source>
        <dbReference type="Proteomes" id="UP001597213"/>
    </source>
</evidence>
<dbReference type="InterPro" id="IPR016181">
    <property type="entry name" value="Acyl_CoA_acyltransferase"/>
</dbReference>
<dbReference type="InterPro" id="IPR000182">
    <property type="entry name" value="GNAT_dom"/>
</dbReference>
<evidence type="ECO:0000256" key="2">
    <source>
        <dbReference type="ARBA" id="ARBA00023315"/>
    </source>
</evidence>
<dbReference type="Gene3D" id="3.40.630.30">
    <property type="match status" value="1"/>
</dbReference>
<dbReference type="Proteomes" id="UP001597213">
    <property type="component" value="Unassembled WGS sequence"/>
</dbReference>
<accession>A0ABW4R4G7</accession>
<dbReference type="PANTHER" id="PTHR43072">
    <property type="entry name" value="N-ACETYLTRANSFERASE"/>
    <property type="match status" value="1"/>
</dbReference>